<dbReference type="SMART" id="SM00240">
    <property type="entry name" value="FHA"/>
    <property type="match status" value="1"/>
</dbReference>
<feature type="region of interest" description="Disordered" evidence="1">
    <location>
        <begin position="141"/>
        <end position="297"/>
    </location>
</feature>
<keyword evidence="4" id="KW-1185">Reference proteome</keyword>
<dbReference type="InterPro" id="IPR046883">
    <property type="entry name" value="T6SS_FHA_C"/>
</dbReference>
<proteinExistence type="predicted"/>
<dbReference type="InterPro" id="IPR000253">
    <property type="entry name" value="FHA_dom"/>
</dbReference>
<sequence>MTLTLSVLRCPDTVPPETKRITGGELRIGRGHDNDWIMPDPERMLSKKHCVIAYRNGGWAIADTSTNGTFLNNEPDPIGQGQIRNLADGDRIRLGAYEIEVRIAEEQGFGAAPGFGAKSSSPFDDPFGDDVFAQKPAPAETFTSSAFGNDPLFGGPPPRNSVTMPNQFDPLAPASDDDFFSAPTQPDHSQSFSDAFKPPPVKQQLLPDDDWDLGFPAAAPSQPPAPPPPPERMFTSLDTGPDSGFGGSASPFAEPAAPPAPIPAAPPQPNPFEEDPFAPKAQPQAQPPAQPPQAPPAAPVITLAQPIASATPDAALTAFLEGAGMHGARPENAESTMRAIGAAFRATVSGIRQALIARAEIKGGFRIEQTMIRSRGNNPLKFSADDDDALSALLGIGRRIDMKPEAAVADALRDMRLHELATMAAMQDAVRALLAQLDPARLRAEADEQGGLAVLPTQKKARAFEAYEKLHDSVTRALADDFDSVFGKTFARAYETALRDISAREPS</sequence>
<protein>
    <submittedName>
        <fullName evidence="3">Phosphopeptide-binding protein</fullName>
    </submittedName>
</protein>
<evidence type="ECO:0000313" key="4">
    <source>
        <dbReference type="Proteomes" id="UP001156641"/>
    </source>
</evidence>
<dbReference type="Gene3D" id="2.60.200.20">
    <property type="match status" value="1"/>
</dbReference>
<dbReference type="EMBL" id="BSOS01000006">
    <property type="protein sequence ID" value="GLR65665.1"/>
    <property type="molecule type" value="Genomic_DNA"/>
</dbReference>
<dbReference type="SUPFAM" id="SSF49879">
    <property type="entry name" value="SMAD/FHA domain"/>
    <property type="match status" value="1"/>
</dbReference>
<dbReference type="Pfam" id="PF00498">
    <property type="entry name" value="FHA"/>
    <property type="match status" value="1"/>
</dbReference>
<feature type="compositionally biased region" description="Pro residues" evidence="1">
    <location>
        <begin position="256"/>
        <end position="270"/>
    </location>
</feature>
<dbReference type="PANTHER" id="PTHR23308">
    <property type="entry name" value="NUCLEAR INHIBITOR OF PROTEIN PHOSPHATASE-1"/>
    <property type="match status" value="1"/>
</dbReference>
<evidence type="ECO:0000256" key="1">
    <source>
        <dbReference type="SAM" id="MobiDB-lite"/>
    </source>
</evidence>
<dbReference type="NCBIfam" id="TIGR03354">
    <property type="entry name" value="VI_FHA"/>
    <property type="match status" value="1"/>
</dbReference>
<feature type="compositionally biased region" description="Pro residues" evidence="1">
    <location>
        <begin position="285"/>
        <end position="297"/>
    </location>
</feature>
<dbReference type="PROSITE" id="PS50006">
    <property type="entry name" value="FHA_DOMAIN"/>
    <property type="match status" value="1"/>
</dbReference>
<feature type="domain" description="FHA" evidence="2">
    <location>
        <begin position="26"/>
        <end position="76"/>
    </location>
</feature>
<dbReference type="RefSeq" id="WP_284256176.1">
    <property type="nucleotide sequence ID" value="NZ_BSOS01000006.1"/>
</dbReference>
<gene>
    <name evidence="3" type="primary">fha1</name>
    <name evidence="3" type="ORF">GCM10010909_03430</name>
</gene>
<reference evidence="4" key="1">
    <citation type="journal article" date="2019" name="Int. J. Syst. Evol. Microbiol.">
        <title>The Global Catalogue of Microorganisms (GCM) 10K type strain sequencing project: providing services to taxonomists for standard genome sequencing and annotation.</title>
        <authorList>
            <consortium name="The Broad Institute Genomics Platform"/>
            <consortium name="The Broad Institute Genome Sequencing Center for Infectious Disease"/>
            <person name="Wu L."/>
            <person name="Ma J."/>
        </authorList>
    </citation>
    <scope>NUCLEOTIDE SEQUENCE [LARGE SCALE GENOMIC DNA]</scope>
    <source>
        <strain evidence="4">NBRC 112502</strain>
    </source>
</reference>
<feature type="compositionally biased region" description="Polar residues" evidence="1">
    <location>
        <begin position="182"/>
        <end position="193"/>
    </location>
</feature>
<name>A0ABQ5ZZL9_9PROT</name>
<dbReference type="Pfam" id="PF20232">
    <property type="entry name" value="T6SS_FHA_C"/>
    <property type="match status" value="1"/>
</dbReference>
<accession>A0ABQ5ZZL9</accession>
<comment type="caution">
    <text evidence="3">The sequence shown here is derived from an EMBL/GenBank/DDBJ whole genome shotgun (WGS) entry which is preliminary data.</text>
</comment>
<evidence type="ECO:0000259" key="2">
    <source>
        <dbReference type="PROSITE" id="PS50006"/>
    </source>
</evidence>
<dbReference type="InterPro" id="IPR017735">
    <property type="entry name" value="T6SS_FHA"/>
</dbReference>
<evidence type="ECO:0000313" key="3">
    <source>
        <dbReference type="EMBL" id="GLR65665.1"/>
    </source>
</evidence>
<organism evidence="3 4">
    <name type="scientific">Acidocella aquatica</name>
    <dbReference type="NCBI Taxonomy" id="1922313"/>
    <lineage>
        <taxon>Bacteria</taxon>
        <taxon>Pseudomonadati</taxon>
        <taxon>Pseudomonadota</taxon>
        <taxon>Alphaproteobacteria</taxon>
        <taxon>Acetobacterales</taxon>
        <taxon>Acidocellaceae</taxon>
        <taxon>Acidocella</taxon>
    </lineage>
</organism>
<feature type="compositionally biased region" description="Pro residues" evidence="1">
    <location>
        <begin position="221"/>
        <end position="231"/>
    </location>
</feature>
<dbReference type="Proteomes" id="UP001156641">
    <property type="component" value="Unassembled WGS sequence"/>
</dbReference>
<dbReference type="InterPro" id="IPR008984">
    <property type="entry name" value="SMAD_FHA_dom_sf"/>
</dbReference>
<dbReference type="CDD" id="cd00060">
    <property type="entry name" value="FHA"/>
    <property type="match status" value="1"/>
</dbReference>
<dbReference type="InterPro" id="IPR050923">
    <property type="entry name" value="Cell_Proc_Reg/RNA_Proc"/>
</dbReference>